<dbReference type="Gene3D" id="1.10.10.10">
    <property type="entry name" value="Winged helix-like DNA-binding domain superfamily/Winged helix DNA-binding domain"/>
    <property type="match status" value="1"/>
</dbReference>
<dbReference type="InterPro" id="IPR027417">
    <property type="entry name" value="P-loop_NTPase"/>
</dbReference>
<dbReference type="CDD" id="cd06170">
    <property type="entry name" value="LuxR_C_like"/>
    <property type="match status" value="1"/>
</dbReference>
<dbReference type="SUPFAM" id="SSF52540">
    <property type="entry name" value="P-loop containing nucleoside triphosphate hydrolases"/>
    <property type="match status" value="1"/>
</dbReference>
<dbReference type="SUPFAM" id="SSF46894">
    <property type="entry name" value="C-terminal effector domain of the bipartite response regulators"/>
    <property type="match status" value="1"/>
</dbReference>
<sequence>MIQTSYATHSMTHVGNLPLEPNAFVGREPDVAELVQLMMATRVVTLCGMGGIGKSRLALRVAAELARDLPEGAWLVDFPEGTPPDEVVRRTAAILRVEGEPKRSLRDTVAEVLAGRKMLLLLDNCETVVDECARLVRRLTEACPEVRVLATSREPLRVPGETVWRVPPLMLPGSAELAAVRDSEAGRLFWARAAAAAPGFALTEANAAVVARLCRDLDGLPLALELAAGMTRVLSVPQIVARLGDRFHLLAAGDRTAPPRQRTLRATVDWSYQLLADPERLLLRRATTFRAGWTLDMAERICSGDGLWPHDVLVHLTALVDKSLVVVDGELAGEARYRLLDTIRQYATEQLDAAGEEPDLRRRHRDYFCHLGADWEHATRGVPWPEMKRRVDRLERLQGDLRGAVEWSLAVGEPEPILQALVEMRWALIGAGRYQKQMISWLDGLLAIASPKLSPATHGRALILGANLAVNSGDLAGARSRALRGVELCRTGGHRGGEALGLMVLAITDQDDPIDAPEKRLDQAVTIAVEIGERLLEAEAHGFRAFMALGQGRIREAQRASERVVALTTELDNHLGMVIGLTGLAQAARKRGDLAAARLHFTRAMELLRGFDARQSLISCLAGLGTVALESGDLEEARRRFDEALRLGRDAGLRMETARRLASFALLSVREGELRRAVLLAAASAAQRPSAGSRLENVLAPARDGLGEATVAALWAEGLGLTFDQAVTLALAESVPGPQTARPVVQPAALTPQSTLTARELEIAGLIARGLSNRGIADELVISQATVARHVANILAKLGFTSRTQVATWVVEHARPDV</sequence>
<dbReference type="Proteomes" id="UP000334990">
    <property type="component" value="Unassembled WGS sequence"/>
</dbReference>
<dbReference type="EMBL" id="BLAD01000071">
    <property type="protein sequence ID" value="GES03712.1"/>
    <property type="molecule type" value="Genomic_DNA"/>
</dbReference>
<name>A0A5M3W6Z8_9ACTN</name>
<dbReference type="GO" id="GO:0016887">
    <property type="term" value="F:ATP hydrolysis activity"/>
    <property type="evidence" value="ECO:0007669"/>
    <property type="project" value="InterPro"/>
</dbReference>
<dbReference type="Pfam" id="PF00196">
    <property type="entry name" value="GerE"/>
    <property type="match status" value="1"/>
</dbReference>
<dbReference type="PROSITE" id="PS50005">
    <property type="entry name" value="TPR"/>
    <property type="match status" value="1"/>
</dbReference>
<reference evidence="3 4" key="1">
    <citation type="submission" date="2019-10" db="EMBL/GenBank/DDBJ databases">
        <title>Whole genome shotgun sequence of Acrocarpospora corrugata NBRC 13972.</title>
        <authorList>
            <person name="Ichikawa N."/>
            <person name="Kimura A."/>
            <person name="Kitahashi Y."/>
            <person name="Komaki H."/>
            <person name="Oguchi A."/>
        </authorList>
    </citation>
    <scope>NUCLEOTIDE SEQUENCE [LARGE SCALE GENOMIC DNA]</scope>
    <source>
        <strain evidence="3 4">NBRC 13972</strain>
    </source>
</reference>
<comment type="caution">
    <text evidence="3">The sequence shown here is derived from an EMBL/GenBank/DDBJ whole genome shotgun (WGS) entry which is preliminary data.</text>
</comment>
<dbReference type="InterPro" id="IPR058852">
    <property type="entry name" value="HTH_77"/>
</dbReference>
<dbReference type="InterPro" id="IPR000792">
    <property type="entry name" value="Tscrpt_reg_LuxR_C"/>
</dbReference>
<dbReference type="SMART" id="SM00028">
    <property type="entry name" value="TPR"/>
    <property type="match status" value="3"/>
</dbReference>
<proteinExistence type="predicted"/>
<dbReference type="Pfam" id="PF13424">
    <property type="entry name" value="TPR_12"/>
    <property type="match status" value="1"/>
</dbReference>
<dbReference type="GO" id="GO:0003677">
    <property type="term" value="F:DNA binding"/>
    <property type="evidence" value="ECO:0007669"/>
    <property type="project" value="InterPro"/>
</dbReference>
<dbReference type="InterPro" id="IPR049945">
    <property type="entry name" value="AAA_22"/>
</dbReference>
<dbReference type="Gene3D" id="1.25.40.10">
    <property type="entry name" value="Tetratricopeptide repeat domain"/>
    <property type="match status" value="1"/>
</dbReference>
<dbReference type="InterPro" id="IPR016032">
    <property type="entry name" value="Sig_transdc_resp-reg_C-effctor"/>
</dbReference>
<dbReference type="SMART" id="SM00421">
    <property type="entry name" value="HTH_LUXR"/>
    <property type="match status" value="1"/>
</dbReference>
<dbReference type="PROSITE" id="PS50043">
    <property type="entry name" value="HTH_LUXR_2"/>
    <property type="match status" value="1"/>
</dbReference>
<dbReference type="PANTHER" id="PTHR47691:SF3">
    <property type="entry name" value="HTH-TYPE TRANSCRIPTIONAL REGULATOR RV0890C-RELATED"/>
    <property type="match status" value="1"/>
</dbReference>
<feature type="repeat" description="TPR" evidence="1">
    <location>
        <begin position="618"/>
        <end position="651"/>
    </location>
</feature>
<feature type="domain" description="HTH luxR-type" evidence="2">
    <location>
        <begin position="749"/>
        <end position="814"/>
    </location>
</feature>
<keyword evidence="4" id="KW-1185">Reference proteome</keyword>
<organism evidence="3 4">
    <name type="scientific">Acrocarpospora corrugata</name>
    <dbReference type="NCBI Taxonomy" id="35763"/>
    <lineage>
        <taxon>Bacteria</taxon>
        <taxon>Bacillati</taxon>
        <taxon>Actinomycetota</taxon>
        <taxon>Actinomycetes</taxon>
        <taxon>Streptosporangiales</taxon>
        <taxon>Streptosporangiaceae</taxon>
        <taxon>Acrocarpospora</taxon>
    </lineage>
</organism>
<evidence type="ECO:0000256" key="1">
    <source>
        <dbReference type="PROSITE-ProRule" id="PRU00339"/>
    </source>
</evidence>
<evidence type="ECO:0000313" key="3">
    <source>
        <dbReference type="EMBL" id="GES03712.1"/>
    </source>
</evidence>
<dbReference type="InterPro" id="IPR036388">
    <property type="entry name" value="WH-like_DNA-bd_sf"/>
</dbReference>
<dbReference type="InterPro" id="IPR011990">
    <property type="entry name" value="TPR-like_helical_dom_sf"/>
</dbReference>
<dbReference type="SUPFAM" id="SSF48452">
    <property type="entry name" value="TPR-like"/>
    <property type="match status" value="1"/>
</dbReference>
<keyword evidence="1" id="KW-0802">TPR repeat</keyword>
<evidence type="ECO:0000259" key="2">
    <source>
        <dbReference type="PROSITE" id="PS50043"/>
    </source>
</evidence>
<gene>
    <name evidence="3" type="ORF">Acor_57780</name>
</gene>
<dbReference type="GO" id="GO:0006355">
    <property type="term" value="P:regulation of DNA-templated transcription"/>
    <property type="evidence" value="ECO:0007669"/>
    <property type="project" value="InterPro"/>
</dbReference>
<dbReference type="Pfam" id="PF13401">
    <property type="entry name" value="AAA_22"/>
    <property type="match status" value="1"/>
</dbReference>
<dbReference type="PANTHER" id="PTHR47691">
    <property type="entry name" value="REGULATOR-RELATED"/>
    <property type="match status" value="1"/>
</dbReference>
<dbReference type="InterPro" id="IPR019734">
    <property type="entry name" value="TPR_rpt"/>
</dbReference>
<dbReference type="PRINTS" id="PR00364">
    <property type="entry name" value="DISEASERSIST"/>
</dbReference>
<protein>
    <recommendedName>
        <fullName evidence="2">HTH luxR-type domain-containing protein</fullName>
    </recommendedName>
</protein>
<dbReference type="Pfam" id="PF25872">
    <property type="entry name" value="HTH_77"/>
    <property type="match status" value="1"/>
</dbReference>
<dbReference type="AlphaFoldDB" id="A0A5M3W6Z8"/>
<dbReference type="Gene3D" id="3.40.50.300">
    <property type="entry name" value="P-loop containing nucleotide triphosphate hydrolases"/>
    <property type="match status" value="1"/>
</dbReference>
<dbReference type="PROSITE" id="PS00622">
    <property type="entry name" value="HTH_LUXR_1"/>
    <property type="match status" value="1"/>
</dbReference>
<dbReference type="PRINTS" id="PR00038">
    <property type="entry name" value="HTHLUXR"/>
</dbReference>
<evidence type="ECO:0000313" key="4">
    <source>
        <dbReference type="Proteomes" id="UP000334990"/>
    </source>
</evidence>
<accession>A0A5M3W6Z8</accession>